<dbReference type="Gene3D" id="1.25.40.850">
    <property type="match status" value="1"/>
</dbReference>
<dbReference type="InterPro" id="IPR036045">
    <property type="entry name" value="Sec1-like_sf"/>
</dbReference>
<name>A0AAE1F2P6_PETCI</name>
<dbReference type="SUPFAM" id="SSF56815">
    <property type="entry name" value="Sec1/munc18-like (SM) proteins"/>
    <property type="match status" value="1"/>
</dbReference>
<dbReference type="GO" id="GO:0016192">
    <property type="term" value="P:vesicle-mediated transport"/>
    <property type="evidence" value="ECO:0007669"/>
    <property type="project" value="InterPro"/>
</dbReference>
<sequence>MTEPQSLGLDVEILRRLSRDRLVRVLEDAPGSKDLIIDGDLMKMFDRIAGTSLLRNHGVGKMYRLERLPPPVDSGQRVYLVKPSLISLKYIAEHVHADRVNHPHLQVHVVVVPRLVSWISSLLEEEGLYGALTLHEFTPEFIPLDDDLLTLEMTSFYRDAFLEGDFSGCVSVARAINTLQDLYGRIPNVLAHGRAATAVVNALDLLTQNNSPKKSNQIPEIGYLFIFDRDADYVTPMLTQLTYEGALDEHFGIQAGVVELPGSVVGQEMPRKIHLNSQDTIFDNIRNMHFGGVSRYLVTRAREVKAKRDQTQTMTTEQMKEFVANELRAVKTLQASLDLHLQTCEAITSATQGDLEARLLAEHGLVTGAGGAASLATDLFENLLARMLPMPNNLRLLCLYSLAQDGLSRKEYKRLASQVVAAHGHRHLCTLHNLRQLGLLTINEGSTGTTEGSGSGSTQLQERLAQMTSLLPRRGSGWKAAARRLGLVGGEDDHIDLHSPTHMSYVFNGAYTPAVAKIVSDALASRSIAPLTLTEALKLLPGTTVTRSPSPGSPVPPRVALVVLLGGLTFAEIAALRLLAVISSTRIILASTSTITGSVLLSSVAHL</sequence>
<keyword evidence="3" id="KW-1185">Reference proteome</keyword>
<dbReference type="InterPro" id="IPR043154">
    <property type="entry name" value="Sec-1-like_dom1"/>
</dbReference>
<evidence type="ECO:0008006" key="4">
    <source>
        <dbReference type="Google" id="ProtNLM"/>
    </source>
</evidence>
<evidence type="ECO:0000313" key="2">
    <source>
        <dbReference type="EMBL" id="KAK3866340.1"/>
    </source>
</evidence>
<dbReference type="AlphaFoldDB" id="A0AAE1F2P6"/>
<dbReference type="Pfam" id="PF00995">
    <property type="entry name" value="Sec1"/>
    <property type="match status" value="1"/>
</dbReference>
<comment type="caution">
    <text evidence="2">The sequence shown here is derived from an EMBL/GenBank/DDBJ whole genome shotgun (WGS) entry which is preliminary data.</text>
</comment>
<dbReference type="PIRSF" id="PIRSF005715">
    <property type="entry name" value="VPS45_Sec1"/>
    <property type="match status" value="1"/>
</dbReference>
<reference evidence="2" key="1">
    <citation type="submission" date="2023-10" db="EMBL/GenBank/DDBJ databases">
        <title>Genome assemblies of two species of porcelain crab, Petrolisthes cinctipes and Petrolisthes manimaculis (Anomura: Porcellanidae).</title>
        <authorList>
            <person name="Angst P."/>
        </authorList>
    </citation>
    <scope>NUCLEOTIDE SEQUENCE</scope>
    <source>
        <strain evidence="2">PB745_01</strain>
        <tissue evidence="2">Gill</tissue>
    </source>
</reference>
<accession>A0AAE1F2P6</accession>
<dbReference type="InterPro" id="IPR043155">
    <property type="entry name" value="VPS33_dom3b"/>
</dbReference>
<proteinExistence type="inferred from homology"/>
<protein>
    <recommendedName>
        <fullName evidence="4">Vacuolar protein sorting-associated protein 33A</fullName>
    </recommendedName>
</protein>
<dbReference type="InterPro" id="IPR027482">
    <property type="entry name" value="Sec1-like_dom2"/>
</dbReference>
<dbReference type="PANTHER" id="PTHR11679">
    <property type="entry name" value="VESICLE PROTEIN SORTING-ASSOCIATED"/>
    <property type="match status" value="1"/>
</dbReference>
<gene>
    <name evidence="2" type="ORF">Pcinc_028121</name>
</gene>
<dbReference type="Gene3D" id="3.40.50.2060">
    <property type="match status" value="1"/>
</dbReference>
<evidence type="ECO:0000256" key="1">
    <source>
        <dbReference type="ARBA" id="ARBA00009884"/>
    </source>
</evidence>
<evidence type="ECO:0000313" key="3">
    <source>
        <dbReference type="Proteomes" id="UP001286313"/>
    </source>
</evidence>
<comment type="similarity">
    <text evidence="1">Belongs to the STXBP/unc-18/SEC1 family.</text>
</comment>
<dbReference type="Gene3D" id="3.40.50.1910">
    <property type="match status" value="2"/>
</dbReference>
<dbReference type="EMBL" id="JAWQEG010003414">
    <property type="protein sequence ID" value="KAK3866340.1"/>
    <property type="molecule type" value="Genomic_DNA"/>
</dbReference>
<dbReference type="InterPro" id="IPR001619">
    <property type="entry name" value="Sec1-like"/>
</dbReference>
<organism evidence="2 3">
    <name type="scientific">Petrolisthes cinctipes</name>
    <name type="common">Flat porcelain crab</name>
    <dbReference type="NCBI Taxonomy" id="88211"/>
    <lineage>
        <taxon>Eukaryota</taxon>
        <taxon>Metazoa</taxon>
        <taxon>Ecdysozoa</taxon>
        <taxon>Arthropoda</taxon>
        <taxon>Crustacea</taxon>
        <taxon>Multicrustacea</taxon>
        <taxon>Malacostraca</taxon>
        <taxon>Eumalacostraca</taxon>
        <taxon>Eucarida</taxon>
        <taxon>Decapoda</taxon>
        <taxon>Pleocyemata</taxon>
        <taxon>Anomura</taxon>
        <taxon>Galatheoidea</taxon>
        <taxon>Porcellanidae</taxon>
        <taxon>Petrolisthes</taxon>
    </lineage>
</organism>
<dbReference type="Proteomes" id="UP001286313">
    <property type="component" value="Unassembled WGS sequence"/>
</dbReference>